<dbReference type="EMBL" id="BEZZ01000033">
    <property type="protein sequence ID" value="GCC23552.1"/>
    <property type="molecule type" value="Genomic_DNA"/>
</dbReference>
<gene>
    <name evidence="4" type="ORF">chiPu_0001949</name>
</gene>
<dbReference type="Gene3D" id="3.90.470.40">
    <property type="entry name" value="RTP801-like"/>
    <property type="match status" value="1"/>
</dbReference>
<dbReference type="GO" id="GO:0005737">
    <property type="term" value="C:cytoplasm"/>
    <property type="evidence" value="ECO:0007669"/>
    <property type="project" value="UniProtKB-SubCell"/>
</dbReference>
<dbReference type="STRING" id="137246.A0A401RZI1"/>
<evidence type="ECO:0000313" key="5">
    <source>
        <dbReference type="Proteomes" id="UP000287033"/>
    </source>
</evidence>
<comment type="subcellular location">
    <subcellularLocation>
        <location evidence="1">Cytoplasm</location>
    </subcellularLocation>
</comment>
<evidence type="ECO:0000256" key="3">
    <source>
        <dbReference type="ARBA" id="ARBA00022490"/>
    </source>
</evidence>
<comment type="caution">
    <text evidence="4">The sequence shown here is derived from an EMBL/GenBank/DDBJ whole genome shotgun (WGS) entry which is preliminary data.</text>
</comment>
<protein>
    <recommendedName>
        <fullName evidence="6">DNA damage-inducible transcript 4-like protein</fullName>
    </recommendedName>
</protein>
<reference evidence="4 5" key="1">
    <citation type="journal article" date="2018" name="Nat. Ecol. Evol.">
        <title>Shark genomes provide insights into elasmobranch evolution and the origin of vertebrates.</title>
        <authorList>
            <person name="Hara Y"/>
            <person name="Yamaguchi K"/>
            <person name="Onimaru K"/>
            <person name="Kadota M"/>
            <person name="Koyanagi M"/>
            <person name="Keeley SD"/>
            <person name="Tatsumi K"/>
            <person name="Tanaka K"/>
            <person name="Motone F"/>
            <person name="Kageyama Y"/>
            <person name="Nozu R"/>
            <person name="Adachi N"/>
            <person name="Nishimura O"/>
            <person name="Nakagawa R"/>
            <person name="Tanegashima C"/>
            <person name="Kiyatake I"/>
            <person name="Matsumoto R"/>
            <person name="Murakumo K"/>
            <person name="Nishida K"/>
            <person name="Terakita A"/>
            <person name="Kuratani S"/>
            <person name="Sato K"/>
            <person name="Hyodo S Kuraku.S."/>
        </authorList>
    </citation>
    <scope>NUCLEOTIDE SEQUENCE [LARGE SCALE GENOMIC DNA]</scope>
</reference>
<evidence type="ECO:0000256" key="2">
    <source>
        <dbReference type="ARBA" id="ARBA00010670"/>
    </source>
</evidence>
<dbReference type="InterPro" id="IPR038281">
    <property type="entry name" value="RTP801-like_C_sf"/>
</dbReference>
<dbReference type="Pfam" id="PF07809">
    <property type="entry name" value="RTP801_C"/>
    <property type="match status" value="1"/>
</dbReference>
<sequence>MYVQTFGGTTIYSKRTSPTDDEGDSVVQLVKKLIQHSFAGEAVTSSKKIKHGDIPFERHNADDESLIPGSDSCFLNQSSNDFIFLEEFLEERTCQNLAKQIEHCLSNSKKSQLHCQELLIPQYMSRRIARDVLRMAANEPCGLRGAVIYINLEHENTSKKLGKIVYDSSVIPTFELTLVFKQDDNSWPSLSDFFAIGACFSHSSRRVLKLSPGFRLVKRKLYSSVGPIVEEC</sequence>
<keyword evidence="3" id="KW-0963">Cytoplasm</keyword>
<dbReference type="OMA" id="KFGDIIC"/>
<keyword evidence="5" id="KW-1185">Reference proteome</keyword>
<comment type="similarity">
    <text evidence="2">Belongs to the DDIT4 family.</text>
</comment>
<dbReference type="Proteomes" id="UP000287033">
    <property type="component" value="Unassembled WGS sequence"/>
</dbReference>
<dbReference type="PANTHER" id="PTHR12478:SF18">
    <property type="entry name" value="REGULATED IN DEVELOPMENT AND DNA DAMAGE RESPONSE 2"/>
    <property type="match status" value="1"/>
</dbReference>
<dbReference type="OrthoDB" id="10018535at2759"/>
<dbReference type="GO" id="GO:0009968">
    <property type="term" value="P:negative regulation of signal transduction"/>
    <property type="evidence" value="ECO:0007669"/>
    <property type="project" value="InterPro"/>
</dbReference>
<proteinExistence type="inferred from homology"/>
<accession>A0A401RZI1</accession>
<dbReference type="InterPro" id="IPR012918">
    <property type="entry name" value="RTP801-like"/>
</dbReference>
<evidence type="ECO:0000256" key="1">
    <source>
        <dbReference type="ARBA" id="ARBA00004496"/>
    </source>
</evidence>
<dbReference type="AlphaFoldDB" id="A0A401RZI1"/>
<evidence type="ECO:0000313" key="4">
    <source>
        <dbReference type="EMBL" id="GCC23552.1"/>
    </source>
</evidence>
<evidence type="ECO:0008006" key="6">
    <source>
        <dbReference type="Google" id="ProtNLM"/>
    </source>
</evidence>
<dbReference type="PANTHER" id="PTHR12478">
    <property type="entry name" value="DNA-DAMAGE-INDUCIBLE TRANSCRIPT 4 PROTEIN DDIT4"/>
    <property type="match status" value="1"/>
</dbReference>
<name>A0A401RZI1_CHIPU</name>
<organism evidence="4 5">
    <name type="scientific">Chiloscyllium punctatum</name>
    <name type="common">Brownbanded bambooshark</name>
    <name type="synonym">Hemiscyllium punctatum</name>
    <dbReference type="NCBI Taxonomy" id="137246"/>
    <lineage>
        <taxon>Eukaryota</taxon>
        <taxon>Metazoa</taxon>
        <taxon>Chordata</taxon>
        <taxon>Craniata</taxon>
        <taxon>Vertebrata</taxon>
        <taxon>Chondrichthyes</taxon>
        <taxon>Elasmobranchii</taxon>
        <taxon>Galeomorphii</taxon>
        <taxon>Galeoidea</taxon>
        <taxon>Orectolobiformes</taxon>
        <taxon>Hemiscylliidae</taxon>
        <taxon>Chiloscyllium</taxon>
    </lineage>
</organism>